<dbReference type="EMBL" id="HG994359">
    <property type="protein sequence ID" value="CAF2102393.1"/>
    <property type="molecule type" value="Genomic_DNA"/>
</dbReference>
<name>A0A816U243_BRANA</name>
<keyword evidence="1" id="KW-1133">Transmembrane helix</keyword>
<sequence length="118" mass="13711">MVGTTILFIYGLISFYTIILLRYCLDSEFDLKTYPDSAQAAFLPRDIILYLEQYTSTFSIHPINDFSLYFLNSVCQEKVHNYRIPSGVKTHNRRDLEVCRIHSPISHVVKQVSIGPHR</sequence>
<feature type="transmembrane region" description="Helical" evidence="1">
    <location>
        <begin position="6"/>
        <end position="25"/>
    </location>
</feature>
<keyword evidence="1" id="KW-0812">Transmembrane</keyword>
<dbReference type="Proteomes" id="UP001295469">
    <property type="component" value="Chromosome A05"/>
</dbReference>
<proteinExistence type="predicted"/>
<accession>A0A816U243</accession>
<evidence type="ECO:0000313" key="2">
    <source>
        <dbReference type="EMBL" id="CAF2102393.1"/>
    </source>
</evidence>
<dbReference type="AlphaFoldDB" id="A0A816U243"/>
<gene>
    <name evidence="2" type="ORF">DARMORV10_A05P39100.1</name>
</gene>
<organism evidence="2">
    <name type="scientific">Brassica napus</name>
    <name type="common">Rape</name>
    <dbReference type="NCBI Taxonomy" id="3708"/>
    <lineage>
        <taxon>Eukaryota</taxon>
        <taxon>Viridiplantae</taxon>
        <taxon>Streptophyta</taxon>
        <taxon>Embryophyta</taxon>
        <taxon>Tracheophyta</taxon>
        <taxon>Spermatophyta</taxon>
        <taxon>Magnoliopsida</taxon>
        <taxon>eudicotyledons</taxon>
        <taxon>Gunneridae</taxon>
        <taxon>Pentapetalae</taxon>
        <taxon>rosids</taxon>
        <taxon>malvids</taxon>
        <taxon>Brassicales</taxon>
        <taxon>Brassicaceae</taxon>
        <taxon>Brassiceae</taxon>
        <taxon>Brassica</taxon>
    </lineage>
</organism>
<protein>
    <submittedName>
        <fullName evidence="2">(rape) hypothetical protein</fullName>
    </submittedName>
</protein>
<reference evidence="2" key="1">
    <citation type="submission" date="2021-01" db="EMBL/GenBank/DDBJ databases">
        <authorList>
            <consortium name="Genoscope - CEA"/>
            <person name="William W."/>
        </authorList>
    </citation>
    <scope>NUCLEOTIDE SEQUENCE</scope>
</reference>
<evidence type="ECO:0000256" key="1">
    <source>
        <dbReference type="SAM" id="Phobius"/>
    </source>
</evidence>
<keyword evidence="1" id="KW-0472">Membrane</keyword>